<name>A0A381WU08_9ZZZZ</name>
<keyword evidence="2" id="KW-0547">Nucleotide-binding</keyword>
<gene>
    <name evidence="10" type="ORF">METZ01_LOCUS108839</name>
</gene>
<dbReference type="InterPro" id="IPR014001">
    <property type="entry name" value="Helicase_ATP-bd"/>
</dbReference>
<dbReference type="PANTHER" id="PTHR47964:SF1">
    <property type="entry name" value="ATP-DEPENDENT DNA HELICASE HOMOLOG RECG, CHLOROPLASTIC"/>
    <property type="match status" value="1"/>
</dbReference>
<sequence length="766" mass="85928">MDQIVATNQFSESILYAGVPEGYECLIIPELVSAGDTVLFVLRDDKRISTVAAGLQFFAPEVEVIQLPAWDCLPYDRISPRNDIVAKRIFALTELIVNRSTNKRIILLSVSAFLQRVPARSVFKDTVLTISKKDEFSRDNLLEYLDKNGYGRTETVMEPGEYSLRGGIIDLFPPGQKHPVRLDIFGDDLESIRTFDPLSQLSSGTLKKFSLRPVQEFWLDNDSITRFRTGYRELFGAIKETDPLYEAISDGRTHIGMEHWLPLFHKKLETVLDYVPLGSIVLDYQIPDACNSRWELIFDCYDARSTITAKNHVFSTMLYNPLPVNRLYLDRNELSSLVNTRQVIQLQPYSAPDTSDRIIDKGGKPGRNFSDVRARQDINVFGVLKEYIDTEVRAGRRIILACHSHGSRDRIISAIADYGIAASKTDANWKSIETQDISIVNAVVMPIERGFRTSVLNVIGEQDILGERLYNPSKRKIKQENFIAETSVLSAGDLIVHAEHGIGRFDELVMLTIAGANHDCLVLVYSGGDKLFLPVENIEVISRYGQDGSDVRLDKLGGGGWQARKSKLKKLIRETAEKLIAVAAARQLEEGEVYRPDKGAYDEFCTGFAFEETEDQAQAINDVINDLSTGRPMDRLICGDVGFGKTEVALRAAFVAALEGKQIAVLVPTTLLARQHFQVFNKRFAEFPVRVCELSRLVSVHDLNETKQGLADGTIDIVIGTHALLAKNIKFHRLGVLIIDEEQHFGVTHKERIKQLKSSIHVLTLT</sequence>
<dbReference type="GO" id="GO:0016787">
    <property type="term" value="F:hydrolase activity"/>
    <property type="evidence" value="ECO:0007669"/>
    <property type="project" value="UniProtKB-KW"/>
</dbReference>
<keyword evidence="5" id="KW-0347">Helicase</keyword>
<dbReference type="PANTHER" id="PTHR47964">
    <property type="entry name" value="ATP-DEPENDENT DNA HELICASE HOMOLOG RECG, CHLOROPLASTIC"/>
    <property type="match status" value="1"/>
</dbReference>
<dbReference type="PROSITE" id="PS51192">
    <property type="entry name" value="HELICASE_ATP_BIND_1"/>
    <property type="match status" value="1"/>
</dbReference>
<dbReference type="SUPFAM" id="SSF52540">
    <property type="entry name" value="P-loop containing nucleoside triphosphate hydrolases"/>
    <property type="match status" value="3"/>
</dbReference>
<dbReference type="SMART" id="SM00487">
    <property type="entry name" value="DEXDc"/>
    <property type="match status" value="1"/>
</dbReference>
<dbReference type="AlphaFoldDB" id="A0A381WU08"/>
<dbReference type="GO" id="GO:0003677">
    <property type="term" value="F:DNA binding"/>
    <property type="evidence" value="ECO:0007669"/>
    <property type="project" value="UniProtKB-KW"/>
</dbReference>
<evidence type="ECO:0000256" key="7">
    <source>
        <dbReference type="ARBA" id="ARBA00023125"/>
    </source>
</evidence>
<keyword evidence="1" id="KW-0963">Cytoplasm</keyword>
<dbReference type="Gene3D" id="3.30.2060.10">
    <property type="entry name" value="Penicillin-binding protein 1b domain"/>
    <property type="match status" value="1"/>
</dbReference>
<dbReference type="InterPro" id="IPR027417">
    <property type="entry name" value="P-loop_NTPase"/>
</dbReference>
<dbReference type="InterPro" id="IPR003711">
    <property type="entry name" value="CarD-like/TRCF_RID"/>
</dbReference>
<dbReference type="SMART" id="SM01058">
    <property type="entry name" value="CarD_TRCF"/>
    <property type="match status" value="1"/>
</dbReference>
<dbReference type="InterPro" id="IPR047112">
    <property type="entry name" value="RecG/Mfd"/>
</dbReference>
<dbReference type="GO" id="GO:0005524">
    <property type="term" value="F:ATP binding"/>
    <property type="evidence" value="ECO:0007669"/>
    <property type="project" value="UniProtKB-KW"/>
</dbReference>
<reference evidence="10" key="1">
    <citation type="submission" date="2018-05" db="EMBL/GenBank/DDBJ databases">
        <authorList>
            <person name="Lanie J.A."/>
            <person name="Ng W.-L."/>
            <person name="Kazmierczak K.M."/>
            <person name="Andrzejewski T.M."/>
            <person name="Davidsen T.M."/>
            <person name="Wayne K.J."/>
            <person name="Tettelin H."/>
            <person name="Glass J.I."/>
            <person name="Rusch D."/>
            <person name="Podicherti R."/>
            <person name="Tsui H.-C.T."/>
            <person name="Winkler M.E."/>
        </authorList>
    </citation>
    <scope>NUCLEOTIDE SEQUENCE</scope>
</reference>
<keyword evidence="3" id="KW-0227">DNA damage</keyword>
<evidence type="ECO:0000256" key="1">
    <source>
        <dbReference type="ARBA" id="ARBA00022490"/>
    </source>
</evidence>
<organism evidence="10">
    <name type="scientific">marine metagenome</name>
    <dbReference type="NCBI Taxonomy" id="408172"/>
    <lineage>
        <taxon>unclassified sequences</taxon>
        <taxon>metagenomes</taxon>
        <taxon>ecological metagenomes</taxon>
    </lineage>
</organism>
<keyword evidence="4" id="KW-0378">Hydrolase</keyword>
<evidence type="ECO:0000256" key="8">
    <source>
        <dbReference type="ARBA" id="ARBA00023204"/>
    </source>
</evidence>
<evidence type="ECO:0000256" key="3">
    <source>
        <dbReference type="ARBA" id="ARBA00022763"/>
    </source>
</evidence>
<feature type="domain" description="Helicase ATP-binding" evidence="9">
    <location>
        <begin position="626"/>
        <end position="766"/>
    </location>
</feature>
<dbReference type="Pfam" id="PF02559">
    <property type="entry name" value="CarD_TRCF_RID"/>
    <property type="match status" value="1"/>
</dbReference>
<evidence type="ECO:0000256" key="4">
    <source>
        <dbReference type="ARBA" id="ARBA00022801"/>
    </source>
</evidence>
<dbReference type="InterPro" id="IPR041471">
    <property type="entry name" value="UvrB_inter"/>
</dbReference>
<evidence type="ECO:0000313" key="10">
    <source>
        <dbReference type="EMBL" id="SVA55985.1"/>
    </source>
</evidence>
<keyword evidence="6" id="KW-0067">ATP-binding</keyword>
<dbReference type="InterPro" id="IPR011545">
    <property type="entry name" value="DEAD/DEAH_box_helicase_dom"/>
</dbReference>
<keyword evidence="7" id="KW-0238">DNA-binding</keyword>
<dbReference type="Gene3D" id="3.40.50.300">
    <property type="entry name" value="P-loop containing nucleotide triphosphate hydrolases"/>
    <property type="match status" value="1"/>
</dbReference>
<dbReference type="GO" id="GO:0006281">
    <property type="term" value="P:DNA repair"/>
    <property type="evidence" value="ECO:0007669"/>
    <property type="project" value="UniProtKB-KW"/>
</dbReference>
<evidence type="ECO:0000256" key="5">
    <source>
        <dbReference type="ARBA" id="ARBA00022806"/>
    </source>
</evidence>
<dbReference type="SUPFAM" id="SSF141259">
    <property type="entry name" value="CarD-like"/>
    <property type="match status" value="1"/>
</dbReference>
<dbReference type="InterPro" id="IPR036101">
    <property type="entry name" value="CarD-like/TRCF_RID_sf"/>
</dbReference>
<evidence type="ECO:0000256" key="6">
    <source>
        <dbReference type="ARBA" id="ARBA00022840"/>
    </source>
</evidence>
<dbReference type="Gene3D" id="3.40.50.11180">
    <property type="match status" value="1"/>
</dbReference>
<dbReference type="Gene3D" id="2.40.10.170">
    <property type="match status" value="1"/>
</dbReference>
<keyword evidence="8" id="KW-0234">DNA repair</keyword>
<accession>A0A381WU08</accession>
<dbReference type="Pfam" id="PF17757">
    <property type="entry name" value="UvrB_inter"/>
    <property type="match status" value="1"/>
</dbReference>
<dbReference type="Pfam" id="PF00270">
    <property type="entry name" value="DEAD"/>
    <property type="match status" value="1"/>
</dbReference>
<evidence type="ECO:0000256" key="2">
    <source>
        <dbReference type="ARBA" id="ARBA00022741"/>
    </source>
</evidence>
<proteinExistence type="predicted"/>
<protein>
    <recommendedName>
        <fullName evidence="9">Helicase ATP-binding domain-containing protein</fullName>
    </recommendedName>
</protein>
<evidence type="ECO:0000259" key="9">
    <source>
        <dbReference type="PROSITE" id="PS51192"/>
    </source>
</evidence>
<feature type="non-terminal residue" evidence="10">
    <location>
        <position position="766"/>
    </location>
</feature>
<dbReference type="EMBL" id="UINC01012877">
    <property type="protein sequence ID" value="SVA55985.1"/>
    <property type="molecule type" value="Genomic_DNA"/>
</dbReference>
<dbReference type="GO" id="GO:0003678">
    <property type="term" value="F:DNA helicase activity"/>
    <property type="evidence" value="ECO:0007669"/>
    <property type="project" value="TreeGrafter"/>
</dbReference>